<proteinExistence type="predicted"/>
<organism evidence="1 2">
    <name type="scientific">Ensete ventricosum</name>
    <name type="common">Abyssinian banana</name>
    <name type="synonym">Musa ensete</name>
    <dbReference type="NCBI Taxonomy" id="4639"/>
    <lineage>
        <taxon>Eukaryota</taxon>
        <taxon>Viridiplantae</taxon>
        <taxon>Streptophyta</taxon>
        <taxon>Embryophyta</taxon>
        <taxon>Tracheophyta</taxon>
        <taxon>Spermatophyta</taxon>
        <taxon>Magnoliopsida</taxon>
        <taxon>Liliopsida</taxon>
        <taxon>Zingiberales</taxon>
        <taxon>Musaceae</taxon>
        <taxon>Ensete</taxon>
    </lineage>
</organism>
<dbReference type="AlphaFoldDB" id="A0A426XMR4"/>
<dbReference type="Proteomes" id="UP000287651">
    <property type="component" value="Unassembled WGS sequence"/>
</dbReference>
<feature type="non-terminal residue" evidence="1">
    <location>
        <position position="87"/>
    </location>
</feature>
<reference evidence="1 2" key="1">
    <citation type="journal article" date="2014" name="Agronomy (Basel)">
        <title>A Draft Genome Sequence for Ensete ventricosum, the Drought-Tolerant Tree Against Hunger.</title>
        <authorList>
            <person name="Harrison J."/>
            <person name="Moore K.A."/>
            <person name="Paszkiewicz K."/>
            <person name="Jones T."/>
            <person name="Grant M."/>
            <person name="Ambacheew D."/>
            <person name="Muzemil S."/>
            <person name="Studholme D.J."/>
        </authorList>
    </citation>
    <scope>NUCLEOTIDE SEQUENCE [LARGE SCALE GENOMIC DNA]</scope>
</reference>
<accession>A0A426XMR4</accession>
<evidence type="ECO:0000313" key="2">
    <source>
        <dbReference type="Proteomes" id="UP000287651"/>
    </source>
</evidence>
<protein>
    <submittedName>
        <fullName evidence="1">Uncharacterized protein</fullName>
    </submittedName>
</protein>
<gene>
    <name evidence="1" type="ORF">B296_00037237</name>
</gene>
<comment type="caution">
    <text evidence="1">The sequence shown here is derived from an EMBL/GenBank/DDBJ whole genome shotgun (WGS) entry which is preliminary data.</text>
</comment>
<name>A0A426XMR4_ENSVE</name>
<dbReference type="SUPFAM" id="SSF53850">
    <property type="entry name" value="Periplasmic binding protein-like II"/>
    <property type="match status" value="1"/>
</dbReference>
<dbReference type="Gene3D" id="3.40.190.10">
    <property type="entry name" value="Periplasmic binding protein-like II"/>
    <property type="match status" value="1"/>
</dbReference>
<dbReference type="PANTHER" id="PTHR18966">
    <property type="entry name" value="IONOTROPIC GLUTAMATE RECEPTOR"/>
    <property type="match status" value="1"/>
</dbReference>
<dbReference type="EMBL" id="AMZH03019164">
    <property type="protein sequence ID" value="RRT40715.1"/>
    <property type="molecule type" value="Genomic_DNA"/>
</dbReference>
<sequence>MLTVQQLQPTVTDLHELQNNGEYVGYPVNSFVKGLLMQLNFDEKRIRGYSYPDEYVEALKKGSQSGGVAAIVHEIPYIKAFLSKHCK</sequence>
<evidence type="ECO:0000313" key="1">
    <source>
        <dbReference type="EMBL" id="RRT40715.1"/>
    </source>
</evidence>
<dbReference type="InterPro" id="IPR015683">
    <property type="entry name" value="Ionotropic_Glu_rcpt"/>
</dbReference>